<evidence type="ECO:0000313" key="5">
    <source>
        <dbReference type="Proteomes" id="UP000503447"/>
    </source>
</evidence>
<feature type="transmembrane region" description="Helical" evidence="2">
    <location>
        <begin position="154"/>
        <end position="175"/>
    </location>
</feature>
<feature type="domain" description="GYF" evidence="3">
    <location>
        <begin position="5"/>
        <end position="51"/>
    </location>
</feature>
<evidence type="ECO:0000259" key="3">
    <source>
        <dbReference type="Pfam" id="PF14237"/>
    </source>
</evidence>
<dbReference type="KEGG" id="ftj:FTUN_4401"/>
<feature type="transmembrane region" description="Helical" evidence="2">
    <location>
        <begin position="187"/>
        <end position="210"/>
    </location>
</feature>
<dbReference type="InterPro" id="IPR025640">
    <property type="entry name" value="GYF_2"/>
</dbReference>
<keyword evidence="2" id="KW-1133">Transmembrane helix</keyword>
<keyword evidence="2" id="KW-0472">Membrane</keyword>
<feature type="region of interest" description="Disordered" evidence="1">
    <location>
        <begin position="62"/>
        <end position="102"/>
    </location>
</feature>
<evidence type="ECO:0000256" key="1">
    <source>
        <dbReference type="SAM" id="MobiDB-lite"/>
    </source>
</evidence>
<sequence>MDPVWYFVVNGAQTGPVSFAELKAAAAAGKLSPGDLAWQEGTADWVPAGTVVGVFSPARPQPGAVPLPAAGPEPLSLDDEPPRRNRSRRPRRARDDAEPSGMPDWLQLIPVLIRRATNPDRSRIAPVPDEESALGRAGVMDPTARKFAVWRRSVLFVAAVPCAFAALFGLVDMIGMNKEEREPFSTFGLLLLYLQAFALFSLPAAAVLGALSYDRLAASARWVLVGGLVSFGVPLAVAFVPGDWLIDLKMTSSTTVQEAEAARGAVGAVLGVQFYLLLMPAVLSLLPAVSRACVLMKLLLPESLVPGWGLVTSIPLCALLTLSTFVMLYHLAGNALLITGLLLWVGAPLLYLTRFDLLTRPITAPADREALVRTAFGVFGLIALGMALLIVYLFTAKFLGKTLVGFDSATSIIRPWKLELHRKWIEYVGRSLFLSVFFADLLLRIALSVWREERAFSGTAPAAAFDHTMSGLGSAVLPRGSAPPVA</sequence>
<dbReference type="RefSeq" id="WP_171472349.1">
    <property type="nucleotide sequence ID" value="NZ_CP053452.2"/>
</dbReference>
<reference evidence="5" key="1">
    <citation type="submission" date="2020-05" db="EMBL/GenBank/DDBJ databases">
        <title>Frigoriglobus tundricola gen. nov., sp. nov., a psychrotolerant cellulolytic planctomycete of the family Gemmataceae with two divergent copies of 16S rRNA gene.</title>
        <authorList>
            <person name="Kulichevskaya I.S."/>
            <person name="Ivanova A.A."/>
            <person name="Naumoff D.G."/>
            <person name="Beletsky A.V."/>
            <person name="Rijpstra W.I.C."/>
            <person name="Sinninghe Damste J.S."/>
            <person name="Mardanov A.V."/>
            <person name="Ravin N.V."/>
            <person name="Dedysh S.N."/>
        </authorList>
    </citation>
    <scope>NUCLEOTIDE SEQUENCE [LARGE SCALE GENOMIC DNA]</scope>
    <source>
        <strain evidence="5">PL17</strain>
    </source>
</reference>
<feature type="transmembrane region" description="Helical" evidence="2">
    <location>
        <begin position="335"/>
        <end position="353"/>
    </location>
</feature>
<dbReference type="Pfam" id="PF14237">
    <property type="entry name" value="GYF_2"/>
    <property type="match status" value="1"/>
</dbReference>
<name>A0A6M5YUC1_9BACT</name>
<feature type="transmembrane region" description="Helical" evidence="2">
    <location>
        <begin position="307"/>
        <end position="329"/>
    </location>
</feature>
<feature type="transmembrane region" description="Helical" evidence="2">
    <location>
        <begin position="374"/>
        <end position="394"/>
    </location>
</feature>
<evidence type="ECO:0000313" key="4">
    <source>
        <dbReference type="EMBL" id="QJW96841.1"/>
    </source>
</evidence>
<proteinExistence type="predicted"/>
<dbReference type="EMBL" id="CP053452">
    <property type="protein sequence ID" value="QJW96841.1"/>
    <property type="molecule type" value="Genomic_DNA"/>
</dbReference>
<feature type="compositionally biased region" description="Pro residues" evidence="1">
    <location>
        <begin position="62"/>
        <end position="71"/>
    </location>
</feature>
<dbReference type="Proteomes" id="UP000503447">
    <property type="component" value="Chromosome"/>
</dbReference>
<accession>A0A6M5YUC1</accession>
<keyword evidence="5" id="KW-1185">Reference proteome</keyword>
<organism evidence="4 5">
    <name type="scientific">Frigoriglobus tundricola</name>
    <dbReference type="NCBI Taxonomy" id="2774151"/>
    <lineage>
        <taxon>Bacteria</taxon>
        <taxon>Pseudomonadati</taxon>
        <taxon>Planctomycetota</taxon>
        <taxon>Planctomycetia</taxon>
        <taxon>Gemmatales</taxon>
        <taxon>Gemmataceae</taxon>
        <taxon>Frigoriglobus</taxon>
    </lineage>
</organism>
<feature type="transmembrane region" description="Helical" evidence="2">
    <location>
        <begin position="222"/>
        <end position="241"/>
    </location>
</feature>
<keyword evidence="2" id="KW-0812">Transmembrane</keyword>
<dbReference type="AlphaFoldDB" id="A0A6M5YUC1"/>
<feature type="transmembrane region" description="Helical" evidence="2">
    <location>
        <begin position="261"/>
        <end position="286"/>
    </location>
</feature>
<gene>
    <name evidence="4" type="ORF">FTUN_4401</name>
</gene>
<protein>
    <recommendedName>
        <fullName evidence="3">GYF domain-containing protein</fullName>
    </recommendedName>
</protein>
<evidence type="ECO:0000256" key="2">
    <source>
        <dbReference type="SAM" id="Phobius"/>
    </source>
</evidence>